<organism evidence="2 3">
    <name type="scientific">Mastacembelus armatus</name>
    <name type="common">zig-zag eel</name>
    <dbReference type="NCBI Taxonomy" id="205130"/>
    <lineage>
        <taxon>Eukaryota</taxon>
        <taxon>Metazoa</taxon>
        <taxon>Chordata</taxon>
        <taxon>Craniata</taxon>
        <taxon>Vertebrata</taxon>
        <taxon>Euteleostomi</taxon>
        <taxon>Actinopterygii</taxon>
        <taxon>Neopterygii</taxon>
        <taxon>Teleostei</taxon>
        <taxon>Neoteleostei</taxon>
        <taxon>Acanthomorphata</taxon>
        <taxon>Anabantaria</taxon>
        <taxon>Synbranchiformes</taxon>
        <taxon>Mastacembelidae</taxon>
        <taxon>Mastacembelus</taxon>
    </lineage>
</organism>
<sequence>CLCQFSSSPCDSMWTVLSTVLSCLLTCVDGPLLEQTGVFVQLPAVTGCVLPGDGEHRLVLEDTKQNAEFAQSLKYEHRCSSNLFVQVWRRALKLRLCAGRAQTSSCADSVFLHCNLCAYILHLFTQFVSN</sequence>
<evidence type="ECO:0000313" key="2">
    <source>
        <dbReference type="Ensembl" id="ENSMAMP00000032096.2"/>
    </source>
</evidence>
<dbReference type="Proteomes" id="UP000261640">
    <property type="component" value="Unplaced"/>
</dbReference>
<evidence type="ECO:0000256" key="1">
    <source>
        <dbReference type="SAM" id="SignalP"/>
    </source>
</evidence>
<feature type="signal peptide" evidence="1">
    <location>
        <begin position="1"/>
        <end position="30"/>
    </location>
</feature>
<dbReference type="Ensembl" id="ENSMAMT00000032931.2">
    <property type="protein sequence ID" value="ENSMAMP00000032096.2"/>
    <property type="gene ID" value="ENSMAMG00000021596.2"/>
</dbReference>
<keyword evidence="1" id="KW-0732">Signal</keyword>
<keyword evidence="3" id="KW-1185">Reference proteome</keyword>
<dbReference type="AlphaFoldDB" id="A0A3Q3N944"/>
<protein>
    <submittedName>
        <fullName evidence="2">Uncharacterized protein</fullName>
    </submittedName>
</protein>
<reference evidence="2" key="2">
    <citation type="submission" date="2025-09" db="UniProtKB">
        <authorList>
            <consortium name="Ensembl"/>
        </authorList>
    </citation>
    <scope>IDENTIFICATION</scope>
</reference>
<accession>A0A3Q3N944</accession>
<dbReference type="InParanoid" id="A0A3Q3N944"/>
<name>A0A3Q3N944_9TELE</name>
<reference evidence="2" key="1">
    <citation type="submission" date="2025-08" db="UniProtKB">
        <authorList>
            <consortium name="Ensembl"/>
        </authorList>
    </citation>
    <scope>IDENTIFICATION</scope>
</reference>
<evidence type="ECO:0000313" key="3">
    <source>
        <dbReference type="Proteomes" id="UP000261640"/>
    </source>
</evidence>
<feature type="chain" id="PRO_5031543271" evidence="1">
    <location>
        <begin position="31"/>
        <end position="130"/>
    </location>
</feature>
<proteinExistence type="predicted"/>